<dbReference type="GO" id="GO:0000796">
    <property type="term" value="C:condensin complex"/>
    <property type="evidence" value="ECO:0007669"/>
    <property type="project" value="TreeGrafter"/>
</dbReference>
<feature type="domain" description="Condensin II complex subunit H2 N-terminal" evidence="5">
    <location>
        <begin position="12"/>
        <end position="123"/>
    </location>
</feature>
<keyword evidence="3" id="KW-0539">Nucleus</keyword>
<dbReference type="EMBL" id="JAPCXC010000037">
    <property type="protein sequence ID" value="KAJ1609080.1"/>
    <property type="molecule type" value="Genomic_DNA"/>
</dbReference>
<dbReference type="PANTHER" id="PTHR14324">
    <property type="entry name" value="CONDENSIN-2 COMPLEX SUBUNIT H2"/>
    <property type="match status" value="1"/>
</dbReference>
<evidence type="ECO:0000256" key="4">
    <source>
        <dbReference type="SAM" id="MobiDB-lite"/>
    </source>
</evidence>
<dbReference type="Pfam" id="PF06278">
    <property type="entry name" value="CNDH2_N"/>
    <property type="match status" value="1"/>
</dbReference>
<evidence type="ECO:0000313" key="7">
    <source>
        <dbReference type="EMBL" id="KAJ1609080.1"/>
    </source>
</evidence>
<gene>
    <name evidence="7" type="ORF">OJ253_1668</name>
</gene>
<evidence type="ECO:0008006" key="8">
    <source>
        <dbReference type="Google" id="ProtNLM"/>
    </source>
</evidence>
<feature type="region of interest" description="Disordered" evidence="4">
    <location>
        <begin position="673"/>
        <end position="709"/>
    </location>
</feature>
<dbReference type="InterPro" id="IPR009378">
    <property type="entry name" value="H2_N"/>
</dbReference>
<sequence>MENIPLLKSIENKDPSLNWNIDVSAELEKYLSAIELLDDDVNYGQNSEIGEYGQNSEQANGSNGSYMQLFNFVEAALIIQNSTSLYSKKIEHLHSLVFDTFHLLSTGKSQISDGKAGGNDDTDTSSQLPNKSNIVDKSRALLMSNLASVPIELLQPGKNINLSSEQIGHNSSSDVISAKYSSYSSYIGISSMGSSISLPQYRIDTSSNTLFLDEADLCYFSSSTPKSEQECLGDILTEDRESDQFQENGQDLEVREAYIDHDLDAEENDDNEFIGASLEGMDAMESQDFIGDLDNTENDFVDNIDKKGGVQSARVATGCRKNRSVDDYWVFMDEHIKLGKDKPLKPGRTYKVPSKNYTLSLESLSQKEDILNFIDVYSLISYFMGFTEIDGDKFKSGTQRLPYFSDLKPPKLNIEKLSALDHSDDEFMRSLEPDFNESTSSWKKYHSKIFFSGMDRRKKETLGSTSEHEGNLQEPSEFNEIEIGDLLENDVEIEHTQDVAYDQELSVDQVVEQAQYDGGLLEDADNQDITIVNSQGVAEIIDFEQELSELHSRINLWTGHVEPLLRAQSSRPEFDIHVEGRKIIDRMKEADAIGRPVKFEDVTSGLSKWQVCRSFLATLMLSNNREIDILEKSQDNEGDGADFFSIKLLDESEKGHMDANIEKVSTARLDFPKKKKTKKDLIGIDEDTTEPDNKVEKPQRVYRKRGNNA</sequence>
<dbReference type="PANTHER" id="PTHR14324:SF3">
    <property type="entry name" value="CONDENSIN-2 COMPLEX SUBUNIT H2"/>
    <property type="match status" value="1"/>
</dbReference>
<dbReference type="GO" id="GO:0005634">
    <property type="term" value="C:nucleus"/>
    <property type="evidence" value="ECO:0007669"/>
    <property type="project" value="UniProtKB-SubCell"/>
</dbReference>
<dbReference type="InterPro" id="IPR031739">
    <property type="entry name" value="Ncaph2"/>
</dbReference>
<dbReference type="Pfam" id="PF16858">
    <property type="entry name" value="CNDH2_C"/>
    <property type="match status" value="1"/>
</dbReference>
<feature type="region of interest" description="Disordered" evidence="4">
    <location>
        <begin position="110"/>
        <end position="131"/>
    </location>
</feature>
<evidence type="ECO:0000256" key="2">
    <source>
        <dbReference type="ARBA" id="ARBA00007844"/>
    </source>
</evidence>
<feature type="domain" description="Condensin-2 complex subunit H2 C-terminal" evidence="6">
    <location>
        <begin position="542"/>
        <end position="653"/>
    </location>
</feature>
<comment type="similarity">
    <text evidence="2">Belongs to the CND2 H2 (condensin-2 subunit 2) family.</text>
</comment>
<name>A0A9D5DJH4_9CRYT</name>
<evidence type="ECO:0000259" key="5">
    <source>
        <dbReference type="Pfam" id="PF06278"/>
    </source>
</evidence>
<comment type="subcellular location">
    <subcellularLocation>
        <location evidence="1">Nucleus</location>
    </subcellularLocation>
</comment>
<evidence type="ECO:0000256" key="1">
    <source>
        <dbReference type="ARBA" id="ARBA00004123"/>
    </source>
</evidence>
<dbReference type="GO" id="GO:0003682">
    <property type="term" value="F:chromatin binding"/>
    <property type="evidence" value="ECO:0007669"/>
    <property type="project" value="TreeGrafter"/>
</dbReference>
<evidence type="ECO:0000256" key="3">
    <source>
        <dbReference type="ARBA" id="ARBA00023242"/>
    </source>
</evidence>
<dbReference type="AlphaFoldDB" id="A0A9D5DJH4"/>
<proteinExistence type="inferred from homology"/>
<accession>A0A9D5DJH4</accession>
<organism evidence="7">
    <name type="scientific">Cryptosporidium canis</name>
    <dbReference type="NCBI Taxonomy" id="195482"/>
    <lineage>
        <taxon>Eukaryota</taxon>
        <taxon>Sar</taxon>
        <taxon>Alveolata</taxon>
        <taxon>Apicomplexa</taxon>
        <taxon>Conoidasida</taxon>
        <taxon>Coccidia</taxon>
        <taxon>Eucoccidiorida</taxon>
        <taxon>Eimeriorina</taxon>
        <taxon>Cryptosporidiidae</taxon>
        <taxon>Cryptosporidium</taxon>
    </lineage>
</organism>
<dbReference type="GO" id="GO:0051306">
    <property type="term" value="P:mitotic sister chromatid separation"/>
    <property type="evidence" value="ECO:0007669"/>
    <property type="project" value="TreeGrafter"/>
</dbReference>
<protein>
    <recommendedName>
        <fullName evidence="8">Condensin-2 complex subunit H2 C-terminal domain-containing protein</fullName>
    </recommendedName>
</protein>
<comment type="caution">
    <text evidence="7">The sequence shown here is derived from an EMBL/GenBank/DDBJ whole genome shotgun (WGS) entry which is preliminary data.</text>
</comment>
<dbReference type="GO" id="GO:0010032">
    <property type="term" value="P:meiotic chromosome condensation"/>
    <property type="evidence" value="ECO:0007669"/>
    <property type="project" value="TreeGrafter"/>
</dbReference>
<dbReference type="Proteomes" id="UP001067231">
    <property type="component" value="Unassembled WGS sequence"/>
</dbReference>
<dbReference type="OrthoDB" id="10038475at2759"/>
<feature type="compositionally biased region" description="Basic residues" evidence="4">
    <location>
        <begin position="700"/>
        <end position="709"/>
    </location>
</feature>
<dbReference type="InterPro" id="IPR031737">
    <property type="entry name" value="CNDH2_C"/>
</dbReference>
<evidence type="ECO:0000259" key="6">
    <source>
        <dbReference type="Pfam" id="PF16858"/>
    </source>
</evidence>
<reference evidence="7" key="1">
    <citation type="submission" date="2022-10" db="EMBL/GenBank/DDBJ databases">
        <title>Adaptive evolution leads to modifications in subtelomeric GC content in a zoonotic Cryptosporidium species.</title>
        <authorList>
            <person name="Li J."/>
            <person name="Feng Y."/>
            <person name="Xiao L."/>
        </authorList>
    </citation>
    <scope>NUCLEOTIDE SEQUENCE</scope>
    <source>
        <strain evidence="7">33844</strain>
    </source>
</reference>